<dbReference type="EC" id="5.4.99.62" evidence="2"/>
<dbReference type="Pfam" id="PF05025">
    <property type="entry name" value="RbsD_FucU"/>
    <property type="match status" value="1"/>
</dbReference>
<dbReference type="InterPro" id="IPR007721">
    <property type="entry name" value="RbsD_FucU"/>
</dbReference>
<protein>
    <recommendedName>
        <fullName evidence="2">D-ribose pyranase</fullName>
        <ecNumber evidence="2">5.4.99.62</ecNumber>
    </recommendedName>
</protein>
<accession>G0L9F1</accession>
<evidence type="ECO:0000256" key="2">
    <source>
        <dbReference type="ARBA" id="ARBA00012862"/>
    </source>
</evidence>
<dbReference type="PROSITE" id="PS51257">
    <property type="entry name" value="PROKAR_LIPOPROTEIN"/>
    <property type="match status" value="1"/>
</dbReference>
<dbReference type="EMBL" id="FP476056">
    <property type="protein sequence ID" value="CAZ94526.1"/>
    <property type="molecule type" value="Genomic_DNA"/>
</dbReference>
<dbReference type="STRING" id="63186.ZOBELLIA_453"/>
<dbReference type="GO" id="GO:0048029">
    <property type="term" value="F:monosaccharide binding"/>
    <property type="evidence" value="ECO:0007669"/>
    <property type="project" value="InterPro"/>
</dbReference>
<dbReference type="InterPro" id="IPR023750">
    <property type="entry name" value="RbsD-like_sf"/>
</dbReference>
<dbReference type="Proteomes" id="UP000008898">
    <property type="component" value="Chromosome"/>
</dbReference>
<reference evidence="5" key="1">
    <citation type="submission" date="2009-07" db="EMBL/GenBank/DDBJ databases">
        <title>Complete genome sequence of Zobellia galactanivorans Dsij.</title>
        <authorList>
            <consortium name="Genoscope - CEA"/>
        </authorList>
    </citation>
    <scope>NUCLEOTIDE SEQUENCE [LARGE SCALE GENOMIC DNA]</scope>
    <source>
        <strain evidence="5">DSM 12802 / CCUG 47099 / CIP 106680 / NCIMB 13871 / Dsij</strain>
    </source>
</reference>
<reference evidence="4 5" key="2">
    <citation type="journal article" date="2012" name="Environ. Microbiol.">
        <title>Characterization of the first alginolytic operons in a marine bacterium: from their emergence in marine Flavobacteriia to their independent transfers to marine Proteobacteria and human gut Bacteroides.</title>
        <authorList>
            <person name="Thomas F."/>
            <person name="Barbeyron T."/>
            <person name="Tonon T."/>
            <person name="Genicot S."/>
            <person name="Czjzek M."/>
            <person name="Michel G."/>
        </authorList>
    </citation>
    <scope>NUCLEOTIDE SEQUENCE [LARGE SCALE GENOMIC DNA]</scope>
    <source>
        <strain evidence="5">DSM 12802 / CCUG 47099 / CIP 106680 / NCIMB 13871 / Dsij</strain>
    </source>
</reference>
<comment type="catalytic activity">
    <reaction evidence="1">
        <text>beta-D-ribopyranose = beta-D-ribofuranose</text>
        <dbReference type="Rhea" id="RHEA:25432"/>
        <dbReference type="ChEBI" id="CHEBI:27476"/>
        <dbReference type="ChEBI" id="CHEBI:47002"/>
        <dbReference type="EC" id="5.4.99.62"/>
    </reaction>
</comment>
<dbReference type="AlphaFoldDB" id="G0L9F1"/>
<dbReference type="PATRIC" id="fig|63186.3.peg.450"/>
<dbReference type="GO" id="GO:0005996">
    <property type="term" value="P:monosaccharide metabolic process"/>
    <property type="evidence" value="ECO:0007669"/>
    <property type="project" value="InterPro"/>
</dbReference>
<gene>
    <name evidence="4" type="ordered locus">zobellia_453</name>
</gene>
<dbReference type="OrthoDB" id="1357291at2"/>
<dbReference type="HOGENOM" id="CLU_1420967_0_0_10"/>
<dbReference type="RefSeq" id="WP_013991838.1">
    <property type="nucleotide sequence ID" value="NC_015844.1"/>
</dbReference>
<dbReference type="KEGG" id="zga:ZOBELLIA_453"/>
<evidence type="ECO:0000313" key="5">
    <source>
        <dbReference type="Proteomes" id="UP000008898"/>
    </source>
</evidence>
<keyword evidence="3" id="KW-0413">Isomerase</keyword>
<dbReference type="GO" id="GO:0062193">
    <property type="term" value="F:D-ribose pyranase activity"/>
    <property type="evidence" value="ECO:0007669"/>
    <property type="project" value="UniProtKB-EC"/>
</dbReference>
<proteinExistence type="predicted"/>
<evidence type="ECO:0000256" key="3">
    <source>
        <dbReference type="ARBA" id="ARBA00023235"/>
    </source>
</evidence>
<name>G0L9F1_ZOBGA</name>
<evidence type="ECO:0000256" key="1">
    <source>
        <dbReference type="ARBA" id="ARBA00000223"/>
    </source>
</evidence>
<keyword evidence="4" id="KW-0449">Lipoprotein</keyword>
<sequence length="191" mass="22019">MKKYIILSLVICLTVACGETNCNLPKPEKTTVVKVDWEDELQDQVKLLGHRNWIVVVDEAYPLQSSPGIMMLRSTAGHVETLISVKNIIDGQRHIKPNVYLDKEIDYIDEDLAPGITDYRETLNRVLGQKNVEKVIHEDIITMLDKASEQFKILVIKTDFTIPYTSVFFQLDCKYWNTEAEKQMRDKMEGN</sequence>
<keyword evidence="5" id="KW-1185">Reference proteome</keyword>
<evidence type="ECO:0000313" key="4">
    <source>
        <dbReference type="EMBL" id="CAZ94526.1"/>
    </source>
</evidence>
<dbReference type="Gene3D" id="3.40.1650.10">
    <property type="entry name" value="RbsD-like domain"/>
    <property type="match status" value="1"/>
</dbReference>
<organism evidence="4 5">
    <name type="scientific">Zobellia galactanivorans (strain DSM 12802 / CCUG 47099 / CIP 106680 / NCIMB 13871 / Dsij)</name>
    <dbReference type="NCBI Taxonomy" id="63186"/>
    <lineage>
        <taxon>Bacteria</taxon>
        <taxon>Pseudomonadati</taxon>
        <taxon>Bacteroidota</taxon>
        <taxon>Flavobacteriia</taxon>
        <taxon>Flavobacteriales</taxon>
        <taxon>Flavobacteriaceae</taxon>
        <taxon>Zobellia</taxon>
    </lineage>
</organism>